<gene>
    <name evidence="2" type="ORF">ARMSODRAFT_899378</name>
</gene>
<proteinExistence type="predicted"/>
<evidence type="ECO:0000313" key="3">
    <source>
        <dbReference type="Proteomes" id="UP000218334"/>
    </source>
</evidence>
<dbReference type="Pfam" id="PF14214">
    <property type="entry name" value="Helitron_like_N"/>
    <property type="match status" value="1"/>
</dbReference>
<reference evidence="3" key="1">
    <citation type="journal article" date="2017" name="Nat. Ecol. Evol.">
        <title>Genome expansion and lineage-specific genetic innovations in the forest pathogenic fungi Armillaria.</title>
        <authorList>
            <person name="Sipos G."/>
            <person name="Prasanna A.N."/>
            <person name="Walter M.C."/>
            <person name="O'Connor E."/>
            <person name="Balint B."/>
            <person name="Krizsan K."/>
            <person name="Kiss B."/>
            <person name="Hess J."/>
            <person name="Varga T."/>
            <person name="Slot J."/>
            <person name="Riley R."/>
            <person name="Boka B."/>
            <person name="Rigling D."/>
            <person name="Barry K."/>
            <person name="Lee J."/>
            <person name="Mihaltcheva S."/>
            <person name="LaButti K."/>
            <person name="Lipzen A."/>
            <person name="Waldron R."/>
            <person name="Moloney N.M."/>
            <person name="Sperisen C."/>
            <person name="Kredics L."/>
            <person name="Vagvoelgyi C."/>
            <person name="Patrignani A."/>
            <person name="Fitzpatrick D."/>
            <person name="Nagy I."/>
            <person name="Doyle S."/>
            <person name="Anderson J.B."/>
            <person name="Grigoriev I.V."/>
            <person name="Gueldener U."/>
            <person name="Muensterkoetter M."/>
            <person name="Nagy L.G."/>
        </authorList>
    </citation>
    <scope>NUCLEOTIDE SEQUENCE [LARGE SCALE GENOMIC DNA]</scope>
    <source>
        <strain evidence="3">28-4</strain>
    </source>
</reference>
<evidence type="ECO:0000313" key="2">
    <source>
        <dbReference type="EMBL" id="PBK59364.1"/>
    </source>
</evidence>
<name>A0A2H3ARJ4_9AGAR</name>
<protein>
    <recommendedName>
        <fullName evidence="1">Helitron helicase-like domain-containing protein</fullName>
    </recommendedName>
</protein>
<evidence type="ECO:0000259" key="1">
    <source>
        <dbReference type="Pfam" id="PF14214"/>
    </source>
</evidence>
<dbReference type="EMBL" id="KZ293506">
    <property type="protein sequence ID" value="PBK59364.1"/>
    <property type="molecule type" value="Genomic_DNA"/>
</dbReference>
<keyword evidence="3" id="KW-1185">Reference proteome</keyword>
<organism evidence="2 3">
    <name type="scientific">Armillaria solidipes</name>
    <dbReference type="NCBI Taxonomy" id="1076256"/>
    <lineage>
        <taxon>Eukaryota</taxon>
        <taxon>Fungi</taxon>
        <taxon>Dikarya</taxon>
        <taxon>Basidiomycota</taxon>
        <taxon>Agaricomycotina</taxon>
        <taxon>Agaricomycetes</taxon>
        <taxon>Agaricomycetidae</taxon>
        <taxon>Agaricales</taxon>
        <taxon>Marasmiineae</taxon>
        <taxon>Physalacriaceae</taxon>
        <taxon>Armillaria</taxon>
    </lineage>
</organism>
<dbReference type="STRING" id="1076256.A0A2H3ARJ4"/>
<feature type="non-terminal residue" evidence="2">
    <location>
        <position position="295"/>
    </location>
</feature>
<dbReference type="InterPro" id="IPR025476">
    <property type="entry name" value="Helitron_helicase-like"/>
</dbReference>
<feature type="domain" description="Helitron helicase-like" evidence="1">
    <location>
        <begin position="84"/>
        <end position="295"/>
    </location>
</feature>
<accession>A0A2H3ARJ4</accession>
<dbReference type="Proteomes" id="UP000218334">
    <property type="component" value="Unassembled WGS sequence"/>
</dbReference>
<dbReference type="AlphaFoldDB" id="A0A2H3ARJ4"/>
<sequence length="295" mass="33209">MGVSDVESVKVQGRTFTASALRNLVANDKKKPDLIIFSGENPINEYNNPNLIMGMFPTLFPYGVGGFEDPSRQVAVSFQKQANYYLDISDRAFRYHNSFIFVVMNIFQRREAHLHTHFAVGSSNFEHVAKEITGISAETLTEVAQHLEQEGSVQSLTAEQKKVFGLLSQVKAIAAKVTGSEASKIMYRNEIRSYVGHFGVPHLFFTANPNPSNSPLFQLMWGDESINLDEHLPEMVEYVQRGMRLAADPVAALDFFNFSIRCVMEYLFGWDFKNKRSSKEGGLLGHIRSFYGTAE</sequence>